<evidence type="ECO:0000313" key="2">
    <source>
        <dbReference type="EMBL" id="GGY87431.1"/>
    </source>
</evidence>
<gene>
    <name evidence="2" type="ORF">GCM10010365_01710</name>
</gene>
<comment type="caution">
    <text evidence="2">The sequence shown here is derived from an EMBL/GenBank/DDBJ whole genome shotgun (WGS) entry which is preliminary data.</text>
</comment>
<keyword evidence="3" id="KW-1185">Reference proteome</keyword>
<dbReference type="InterPro" id="IPR007361">
    <property type="entry name" value="DUF427"/>
</dbReference>
<accession>A0A918P7F8</accession>
<dbReference type="EMBL" id="BMVW01000001">
    <property type="protein sequence ID" value="GGY87431.1"/>
    <property type="molecule type" value="Genomic_DNA"/>
</dbReference>
<reference evidence="2" key="2">
    <citation type="submission" date="2020-09" db="EMBL/GenBank/DDBJ databases">
        <authorList>
            <person name="Sun Q."/>
            <person name="Ohkuma M."/>
        </authorList>
    </citation>
    <scope>NUCLEOTIDE SEQUENCE</scope>
    <source>
        <strain evidence="2">JCM 4815</strain>
    </source>
</reference>
<protein>
    <recommendedName>
        <fullName evidence="1">DUF427 domain-containing protein</fullName>
    </recommendedName>
</protein>
<dbReference type="PANTHER" id="PTHR34310:SF8">
    <property type="entry name" value="CONSERVED PROTEIN"/>
    <property type="match status" value="1"/>
</dbReference>
<organism evidence="2 3">
    <name type="scientific">Streptomyces poonensis</name>
    <dbReference type="NCBI Taxonomy" id="68255"/>
    <lineage>
        <taxon>Bacteria</taxon>
        <taxon>Bacillati</taxon>
        <taxon>Actinomycetota</taxon>
        <taxon>Actinomycetes</taxon>
        <taxon>Kitasatosporales</taxon>
        <taxon>Streptomycetaceae</taxon>
        <taxon>Streptomyces</taxon>
    </lineage>
</organism>
<reference evidence="2" key="1">
    <citation type="journal article" date="2014" name="Int. J. Syst. Evol. Microbiol.">
        <title>Complete genome sequence of Corynebacterium casei LMG S-19264T (=DSM 44701T), isolated from a smear-ripened cheese.</title>
        <authorList>
            <consortium name="US DOE Joint Genome Institute (JGI-PGF)"/>
            <person name="Walter F."/>
            <person name="Albersmeier A."/>
            <person name="Kalinowski J."/>
            <person name="Ruckert C."/>
        </authorList>
    </citation>
    <scope>NUCLEOTIDE SEQUENCE</scope>
    <source>
        <strain evidence="2">JCM 4815</strain>
    </source>
</reference>
<dbReference type="Pfam" id="PF04248">
    <property type="entry name" value="NTP_transf_9"/>
    <property type="match status" value="1"/>
</dbReference>
<name>A0A918P7F8_9ACTN</name>
<dbReference type="Gene3D" id="2.170.150.40">
    <property type="entry name" value="Domain of unknown function (DUF427)"/>
    <property type="match status" value="1"/>
</dbReference>
<dbReference type="PANTHER" id="PTHR34310">
    <property type="entry name" value="DUF427 DOMAIN PROTEIN (AFU_ORTHOLOGUE AFUA_3G02220)"/>
    <property type="match status" value="1"/>
</dbReference>
<dbReference type="Proteomes" id="UP000622166">
    <property type="component" value="Unassembled WGS sequence"/>
</dbReference>
<sequence>MPALADELRELARGAGVTLVEVGGGEKDADVHASTVRGGKNPGRSGAVLLMATGHGNRHGHEITIERATEHVRVVHDGTVLADSTRPLLLRETGCPVRYYIPEEDVRMDLLTPSDTHTHCPFKGTASYWSLPDAADLVWAYPEPKPEVAELKGHLCFYDTEVV</sequence>
<evidence type="ECO:0000259" key="1">
    <source>
        <dbReference type="Pfam" id="PF04248"/>
    </source>
</evidence>
<evidence type="ECO:0000313" key="3">
    <source>
        <dbReference type="Proteomes" id="UP000622166"/>
    </source>
</evidence>
<dbReference type="AlphaFoldDB" id="A0A918P7F8"/>
<dbReference type="InterPro" id="IPR038694">
    <property type="entry name" value="DUF427_sf"/>
</dbReference>
<proteinExistence type="predicted"/>
<feature type="domain" description="DUF427" evidence="1">
    <location>
        <begin position="72"/>
        <end position="159"/>
    </location>
</feature>